<accession>A0A177NG71</accession>
<organism evidence="3 4">
    <name type="scientific">Methylomonas koyamae</name>
    <dbReference type="NCBI Taxonomy" id="702114"/>
    <lineage>
        <taxon>Bacteria</taxon>
        <taxon>Pseudomonadati</taxon>
        <taxon>Pseudomonadota</taxon>
        <taxon>Gammaproteobacteria</taxon>
        <taxon>Methylococcales</taxon>
        <taxon>Methylococcaceae</taxon>
        <taxon>Methylomonas</taxon>
    </lineage>
</organism>
<reference evidence="3 4" key="1">
    <citation type="submission" date="2016-03" db="EMBL/GenBank/DDBJ databases">
        <authorList>
            <person name="Ploux O."/>
        </authorList>
    </citation>
    <scope>NUCLEOTIDE SEQUENCE [LARGE SCALE GENOMIC DNA]</scope>
    <source>
        <strain evidence="3 4">R-45378</strain>
    </source>
</reference>
<dbReference type="EMBL" id="LUUJ01000078">
    <property type="protein sequence ID" value="OAI16050.1"/>
    <property type="molecule type" value="Genomic_DNA"/>
</dbReference>
<keyword evidence="3" id="KW-0560">Oxidoreductase</keyword>
<name>A0A177NG71_9GAMM</name>
<dbReference type="HAMAP" id="MF_00055">
    <property type="entry name" value="MEMO1"/>
    <property type="match status" value="1"/>
</dbReference>
<sequence length="259" mass="28131">MNRKPAVAGRFYPAQPQQLHAEIAGFLQQAEPAEQVPKAIIAPHAGYIYSGPIAANAYVRLKPAAGSIKRVVLIGPSHRVAFRGLAVSRTHAYTTPLGDVLVDRAAVETLLQLPFVEYIEQAHTLEHSLEVQLPFLQEVLRDFSLVPIVAGDASPDQVSQVLDLLWDGPETLLVVSSDLSHYHSYATAQRMDRNTSQLIEQLRYQDIGGEDACGKVAVNGLLKLLGEKGLSIKTIDLRNSGDTAGDKQQVVGYGAYVVD</sequence>
<dbReference type="NCBIfam" id="TIGR04336">
    <property type="entry name" value="AmmeMemoSam_B"/>
    <property type="match status" value="1"/>
</dbReference>
<dbReference type="OrthoDB" id="9782820at2"/>
<dbReference type="CDD" id="cd07361">
    <property type="entry name" value="MEMO_like"/>
    <property type="match status" value="1"/>
</dbReference>
<comment type="similarity">
    <text evidence="1 2">Belongs to the MEMO1 family.</text>
</comment>
<proteinExistence type="inferred from homology"/>
<dbReference type="Proteomes" id="UP000077857">
    <property type="component" value="Unassembled WGS sequence"/>
</dbReference>
<keyword evidence="3" id="KW-0223">Dioxygenase</keyword>
<protein>
    <recommendedName>
        <fullName evidence="2">MEMO1 family protein A1507_12605</fullName>
    </recommendedName>
</protein>
<dbReference type="InterPro" id="IPR002737">
    <property type="entry name" value="MEMO1_fam"/>
</dbReference>
<dbReference type="RefSeq" id="WP_064040556.1">
    <property type="nucleotide sequence ID" value="NZ_LUUJ01000078.1"/>
</dbReference>
<dbReference type="Gene3D" id="3.40.830.10">
    <property type="entry name" value="LigB-like"/>
    <property type="match status" value="1"/>
</dbReference>
<evidence type="ECO:0000256" key="1">
    <source>
        <dbReference type="ARBA" id="ARBA00006315"/>
    </source>
</evidence>
<evidence type="ECO:0000256" key="2">
    <source>
        <dbReference type="HAMAP-Rule" id="MF_00055"/>
    </source>
</evidence>
<dbReference type="GO" id="GO:0051213">
    <property type="term" value="F:dioxygenase activity"/>
    <property type="evidence" value="ECO:0007669"/>
    <property type="project" value="UniProtKB-KW"/>
</dbReference>
<comment type="caution">
    <text evidence="3">The sequence shown here is derived from an EMBL/GenBank/DDBJ whole genome shotgun (WGS) entry which is preliminary data.</text>
</comment>
<gene>
    <name evidence="3" type="ORF">A1507_12605</name>
</gene>
<dbReference type="Pfam" id="PF01875">
    <property type="entry name" value="Memo"/>
    <property type="match status" value="1"/>
</dbReference>
<dbReference type="PANTHER" id="PTHR11060:SF0">
    <property type="entry name" value="PROTEIN MEMO1"/>
    <property type="match status" value="1"/>
</dbReference>
<evidence type="ECO:0000313" key="3">
    <source>
        <dbReference type="EMBL" id="OAI16050.1"/>
    </source>
</evidence>
<dbReference type="AlphaFoldDB" id="A0A177NG71"/>
<dbReference type="PANTHER" id="PTHR11060">
    <property type="entry name" value="PROTEIN MEMO1"/>
    <property type="match status" value="1"/>
</dbReference>
<evidence type="ECO:0000313" key="4">
    <source>
        <dbReference type="Proteomes" id="UP000077857"/>
    </source>
</evidence>